<keyword evidence="5 6" id="KW-0720">Serine protease</keyword>
<proteinExistence type="inferred from homology"/>
<dbReference type="InterPro" id="IPR000209">
    <property type="entry name" value="Peptidase_S8/S53_dom"/>
</dbReference>
<dbReference type="EMBL" id="MU865961">
    <property type="protein sequence ID" value="KAK4445960.1"/>
    <property type="molecule type" value="Genomic_DNA"/>
</dbReference>
<dbReference type="CDD" id="cd04077">
    <property type="entry name" value="Peptidases_S8_PCSK9_ProteinaseK_like"/>
    <property type="match status" value="1"/>
</dbReference>
<keyword evidence="2 6" id="KW-0645">Protease</keyword>
<evidence type="ECO:0000256" key="5">
    <source>
        <dbReference type="ARBA" id="ARBA00022825"/>
    </source>
</evidence>
<dbReference type="AlphaFoldDB" id="A0AAV9GBZ5"/>
<dbReference type="InterPro" id="IPR015500">
    <property type="entry name" value="Peptidase_S8_subtilisin-rel"/>
</dbReference>
<reference evidence="10" key="2">
    <citation type="submission" date="2023-05" db="EMBL/GenBank/DDBJ databases">
        <authorList>
            <consortium name="Lawrence Berkeley National Laboratory"/>
            <person name="Steindorff A."/>
            <person name="Hensen N."/>
            <person name="Bonometti L."/>
            <person name="Westerberg I."/>
            <person name="Brannstrom I.O."/>
            <person name="Guillou S."/>
            <person name="Cros-Aarteil S."/>
            <person name="Calhoun S."/>
            <person name="Haridas S."/>
            <person name="Kuo A."/>
            <person name="Mondo S."/>
            <person name="Pangilinan J."/>
            <person name="Riley R."/>
            <person name="Labutti K."/>
            <person name="Andreopoulos B."/>
            <person name="Lipzen A."/>
            <person name="Chen C."/>
            <person name="Yanf M."/>
            <person name="Daum C."/>
            <person name="Ng V."/>
            <person name="Clum A."/>
            <person name="Ohm R."/>
            <person name="Martin F."/>
            <person name="Silar P."/>
            <person name="Natvig D."/>
            <person name="Lalanne C."/>
            <person name="Gautier V."/>
            <person name="Ament-Velasquez S.L."/>
            <person name="Kruys A."/>
            <person name="Hutchinson M.I."/>
            <person name="Powell A.J."/>
            <person name="Barry K."/>
            <person name="Miller A.N."/>
            <person name="Grigoriev I.V."/>
            <person name="Debuchy R."/>
            <person name="Gladieux P."/>
            <person name="Thoren M.H."/>
            <person name="Johannesson H."/>
        </authorList>
    </citation>
    <scope>NUCLEOTIDE SEQUENCE</scope>
    <source>
        <strain evidence="10">PSN243</strain>
    </source>
</reference>
<dbReference type="PROSITE" id="PS51892">
    <property type="entry name" value="SUBTILASE"/>
    <property type="match status" value="1"/>
</dbReference>
<evidence type="ECO:0000259" key="9">
    <source>
        <dbReference type="Pfam" id="PF05922"/>
    </source>
</evidence>
<dbReference type="Pfam" id="PF00082">
    <property type="entry name" value="Peptidase_S8"/>
    <property type="match status" value="1"/>
</dbReference>
<dbReference type="FunFam" id="3.40.50.200:FF:000007">
    <property type="entry name" value="Subtilisin-like serine protease"/>
    <property type="match status" value="1"/>
</dbReference>
<dbReference type="SUPFAM" id="SSF54897">
    <property type="entry name" value="Protease propeptides/inhibitors"/>
    <property type="match status" value="1"/>
</dbReference>
<gene>
    <name evidence="10" type="ORF">QBC34DRAFT_497292</name>
</gene>
<dbReference type="SUPFAM" id="SSF52743">
    <property type="entry name" value="Subtilisin-like"/>
    <property type="match status" value="1"/>
</dbReference>
<dbReference type="Gene3D" id="3.40.50.200">
    <property type="entry name" value="Peptidase S8/S53 domain"/>
    <property type="match status" value="1"/>
</dbReference>
<dbReference type="InterPro" id="IPR023827">
    <property type="entry name" value="Peptidase_S8_Asp-AS"/>
</dbReference>
<accession>A0AAV9GBZ5</accession>
<dbReference type="GO" id="GO:0006508">
    <property type="term" value="P:proteolysis"/>
    <property type="evidence" value="ECO:0007669"/>
    <property type="project" value="UniProtKB-KW"/>
</dbReference>
<keyword evidence="11" id="KW-1185">Reference proteome</keyword>
<evidence type="ECO:0000256" key="4">
    <source>
        <dbReference type="ARBA" id="ARBA00022801"/>
    </source>
</evidence>
<dbReference type="Pfam" id="PF05922">
    <property type="entry name" value="Inhibitor_I9"/>
    <property type="match status" value="1"/>
</dbReference>
<protein>
    <submittedName>
        <fullName evidence="10">Alkaline protease 1</fullName>
    </submittedName>
</protein>
<evidence type="ECO:0000256" key="3">
    <source>
        <dbReference type="ARBA" id="ARBA00022729"/>
    </source>
</evidence>
<evidence type="ECO:0000256" key="7">
    <source>
        <dbReference type="RuleBase" id="RU003355"/>
    </source>
</evidence>
<feature type="active site" description="Charge relay system" evidence="6">
    <location>
        <position position="368"/>
    </location>
</feature>
<dbReference type="PANTHER" id="PTHR43806:SF58">
    <property type="entry name" value="ALKALINE PROTEASE 1-RELATED"/>
    <property type="match status" value="1"/>
</dbReference>
<evidence type="ECO:0000259" key="8">
    <source>
        <dbReference type="Pfam" id="PF00082"/>
    </source>
</evidence>
<evidence type="ECO:0000313" key="10">
    <source>
        <dbReference type="EMBL" id="KAK4445960.1"/>
    </source>
</evidence>
<comment type="caution">
    <text evidence="10">The sequence shown here is derived from an EMBL/GenBank/DDBJ whole genome shotgun (WGS) entry which is preliminary data.</text>
</comment>
<comment type="similarity">
    <text evidence="1 6 7">Belongs to the peptidase S8 family.</text>
</comment>
<dbReference type="InterPro" id="IPR034193">
    <property type="entry name" value="PCSK9_ProteinaseK-like"/>
</dbReference>
<dbReference type="GO" id="GO:0005576">
    <property type="term" value="C:extracellular region"/>
    <property type="evidence" value="ECO:0007669"/>
    <property type="project" value="UniProtKB-ARBA"/>
</dbReference>
<dbReference type="InterPro" id="IPR050131">
    <property type="entry name" value="Peptidase_S8_subtilisin-like"/>
</dbReference>
<dbReference type="GO" id="GO:0004252">
    <property type="term" value="F:serine-type endopeptidase activity"/>
    <property type="evidence" value="ECO:0007669"/>
    <property type="project" value="UniProtKB-UniRule"/>
</dbReference>
<dbReference type="PROSITE" id="PS00137">
    <property type="entry name" value="SUBTILASE_HIS"/>
    <property type="match status" value="1"/>
</dbReference>
<evidence type="ECO:0000256" key="1">
    <source>
        <dbReference type="ARBA" id="ARBA00011073"/>
    </source>
</evidence>
<dbReference type="InterPro" id="IPR023828">
    <property type="entry name" value="Peptidase_S8_Ser-AS"/>
</dbReference>
<evidence type="ECO:0000313" key="11">
    <source>
        <dbReference type="Proteomes" id="UP001321760"/>
    </source>
</evidence>
<feature type="active site" description="Charge relay system" evidence="6">
    <location>
        <position position="212"/>
    </location>
</feature>
<dbReference type="PANTHER" id="PTHR43806">
    <property type="entry name" value="PEPTIDASE S8"/>
    <property type="match status" value="1"/>
</dbReference>
<feature type="domain" description="Peptidase S8/S53" evidence="8">
    <location>
        <begin position="173"/>
        <end position="384"/>
    </location>
</feature>
<organism evidence="10 11">
    <name type="scientific">Podospora aff. communis PSN243</name>
    <dbReference type="NCBI Taxonomy" id="3040156"/>
    <lineage>
        <taxon>Eukaryota</taxon>
        <taxon>Fungi</taxon>
        <taxon>Dikarya</taxon>
        <taxon>Ascomycota</taxon>
        <taxon>Pezizomycotina</taxon>
        <taxon>Sordariomycetes</taxon>
        <taxon>Sordariomycetidae</taxon>
        <taxon>Sordariales</taxon>
        <taxon>Podosporaceae</taxon>
        <taxon>Podospora</taxon>
    </lineage>
</organism>
<sequence>MSDDEEPHLFHTVLDPGVSLRPRTMVGLRQLTFFAAIVLPWVTAAPVIDRRAARVLPGKYIVTLKPGVSVDSVSTHLNWVRAVHARSLTRRDTVGVEKVFNVENFNAYAGTFDSATLAEIRDSDDVAAIEPDMIWKLDDTFVSQNAATWGLGSISHREPGHTDYIYHPSAGEGTFAYVIDSGIRTTHNEFEGRAYLGYNAIPGTPFVDNLGHGTHVAGTIGGKTYGVAKKTTLVAVRVFNIDEVATSTAMDGFTWAIQDIISSRRTNSSVVNMSLGGPYSAAFNLLLSTSSSLGILSVVSAGNEGILASEQSPASSPECITVGAIDSTNTKPAFSNYGDAVDIFAPGVDVLSAYSTSDDATARGRGTSMAAPHVTGVILSLRAMESNYKGGMAAFAWKVMDLATKGVLRNIGDGSPNVLLYNGSGA</sequence>
<dbReference type="Gene3D" id="3.30.70.80">
    <property type="entry name" value="Peptidase S8 propeptide/proteinase inhibitor I9"/>
    <property type="match status" value="1"/>
</dbReference>
<dbReference type="InterPro" id="IPR036852">
    <property type="entry name" value="Peptidase_S8/S53_dom_sf"/>
</dbReference>
<dbReference type="InterPro" id="IPR037045">
    <property type="entry name" value="S8pro/Inhibitor_I9_sf"/>
</dbReference>
<dbReference type="Proteomes" id="UP001321760">
    <property type="component" value="Unassembled WGS sequence"/>
</dbReference>
<evidence type="ECO:0000256" key="6">
    <source>
        <dbReference type="PROSITE-ProRule" id="PRU01240"/>
    </source>
</evidence>
<dbReference type="InterPro" id="IPR010259">
    <property type="entry name" value="S8pro/Inhibitor_I9"/>
</dbReference>
<dbReference type="PRINTS" id="PR00723">
    <property type="entry name" value="SUBTILISIN"/>
</dbReference>
<evidence type="ECO:0000256" key="2">
    <source>
        <dbReference type="ARBA" id="ARBA00022670"/>
    </source>
</evidence>
<dbReference type="PROSITE" id="PS00138">
    <property type="entry name" value="SUBTILASE_SER"/>
    <property type="match status" value="1"/>
</dbReference>
<feature type="domain" description="Inhibitor I9" evidence="9">
    <location>
        <begin position="59"/>
        <end position="137"/>
    </location>
</feature>
<feature type="active site" description="Charge relay system" evidence="6">
    <location>
        <position position="180"/>
    </location>
</feature>
<dbReference type="PROSITE" id="PS00136">
    <property type="entry name" value="SUBTILASE_ASP"/>
    <property type="match status" value="1"/>
</dbReference>
<name>A0AAV9GBZ5_9PEZI</name>
<keyword evidence="4 6" id="KW-0378">Hydrolase</keyword>
<dbReference type="InterPro" id="IPR022398">
    <property type="entry name" value="Peptidase_S8_His-AS"/>
</dbReference>
<reference evidence="10" key="1">
    <citation type="journal article" date="2023" name="Mol. Phylogenet. Evol.">
        <title>Genome-scale phylogeny and comparative genomics of the fungal order Sordariales.</title>
        <authorList>
            <person name="Hensen N."/>
            <person name="Bonometti L."/>
            <person name="Westerberg I."/>
            <person name="Brannstrom I.O."/>
            <person name="Guillou S."/>
            <person name="Cros-Aarteil S."/>
            <person name="Calhoun S."/>
            <person name="Haridas S."/>
            <person name="Kuo A."/>
            <person name="Mondo S."/>
            <person name="Pangilinan J."/>
            <person name="Riley R."/>
            <person name="LaButti K."/>
            <person name="Andreopoulos B."/>
            <person name="Lipzen A."/>
            <person name="Chen C."/>
            <person name="Yan M."/>
            <person name="Daum C."/>
            <person name="Ng V."/>
            <person name="Clum A."/>
            <person name="Steindorff A."/>
            <person name="Ohm R.A."/>
            <person name="Martin F."/>
            <person name="Silar P."/>
            <person name="Natvig D.O."/>
            <person name="Lalanne C."/>
            <person name="Gautier V."/>
            <person name="Ament-Velasquez S.L."/>
            <person name="Kruys A."/>
            <person name="Hutchinson M.I."/>
            <person name="Powell A.J."/>
            <person name="Barry K."/>
            <person name="Miller A.N."/>
            <person name="Grigoriev I.V."/>
            <person name="Debuchy R."/>
            <person name="Gladieux P."/>
            <person name="Hiltunen Thoren M."/>
            <person name="Johannesson H."/>
        </authorList>
    </citation>
    <scope>NUCLEOTIDE SEQUENCE</scope>
    <source>
        <strain evidence="10">PSN243</strain>
    </source>
</reference>
<keyword evidence="3" id="KW-0732">Signal</keyword>